<protein>
    <submittedName>
        <fullName evidence="1">Uncharacterized protein</fullName>
    </submittedName>
</protein>
<keyword evidence="2" id="KW-1185">Reference proteome</keyword>
<dbReference type="EMBL" id="CP031699">
    <property type="protein sequence ID" value="QEY24631.1"/>
    <property type="molecule type" value="Genomic_DNA"/>
</dbReference>
<organism evidence="1 2">
    <name type="scientific">Neisseria animalis</name>
    <dbReference type="NCBI Taxonomy" id="492"/>
    <lineage>
        <taxon>Bacteria</taxon>
        <taxon>Pseudomonadati</taxon>
        <taxon>Pseudomonadota</taxon>
        <taxon>Betaproteobacteria</taxon>
        <taxon>Neisseriales</taxon>
        <taxon>Neisseriaceae</taxon>
        <taxon>Neisseria</taxon>
    </lineage>
</organism>
<accession>A0A5P3MV29</accession>
<dbReference type="Proteomes" id="UP000325536">
    <property type="component" value="Chromosome"/>
</dbReference>
<evidence type="ECO:0000313" key="2">
    <source>
        <dbReference type="Proteomes" id="UP000325536"/>
    </source>
</evidence>
<gene>
    <name evidence="1" type="ORF">D0T90_09280</name>
</gene>
<dbReference type="AlphaFoldDB" id="A0A5P3MV29"/>
<evidence type="ECO:0000313" key="1">
    <source>
        <dbReference type="EMBL" id="QEY24631.1"/>
    </source>
</evidence>
<dbReference type="KEGG" id="naq:D0T90_09280"/>
<name>A0A5P3MV29_NEIAN</name>
<proteinExistence type="predicted"/>
<reference evidence="1 2" key="1">
    <citation type="submission" date="2018-08" db="EMBL/GenBank/DDBJ databases">
        <title>Neisseria animalis ATCC 49930 complete genome.</title>
        <authorList>
            <person name="Veseli I.A."/>
            <person name="Mascarenhas dos Santos A.C."/>
            <person name="Buttler R."/>
            <person name="Pombert J.-F."/>
        </authorList>
    </citation>
    <scope>NUCLEOTIDE SEQUENCE [LARGE SCALE GENOMIC DNA]</scope>
    <source>
        <strain evidence="1 2">ATCC 49930</strain>
    </source>
</reference>
<sequence length="59" mass="6829">MIQNETKPQSRRQYGQADLLLRQFSQALFKQDTPRPYHSVLNNATACGFEQKGLPHRRG</sequence>